<evidence type="ECO:0000313" key="2">
    <source>
        <dbReference type="EMBL" id="RYB02293.1"/>
    </source>
</evidence>
<sequence length="124" mass="12279">MRGPRVHGRAWSGATVAGVALVAVSCAVMAALSGPARAAAPFSCGGFAQLGGAQLLCSHVDPAAPTQICTYSWTLAGAGGSPSVVQGTFTLSPGQSNVTVYQGSGFGYALGSPVVLCQGRRRGP</sequence>
<dbReference type="EMBL" id="QYBC01000021">
    <property type="protein sequence ID" value="RYB02293.1"/>
    <property type="molecule type" value="Genomic_DNA"/>
</dbReference>
<evidence type="ECO:0000313" key="3">
    <source>
        <dbReference type="Proteomes" id="UP000289411"/>
    </source>
</evidence>
<protein>
    <recommendedName>
        <fullName evidence="4">Ig-like domain-containing protein</fullName>
    </recommendedName>
</protein>
<comment type="caution">
    <text evidence="2">The sequence shown here is derived from an EMBL/GenBank/DDBJ whole genome shotgun (WGS) entry which is preliminary data.</text>
</comment>
<gene>
    <name evidence="2" type="ORF">D3272_21680</name>
</gene>
<keyword evidence="3" id="KW-1185">Reference proteome</keyword>
<keyword evidence="1" id="KW-0732">Signal</keyword>
<proteinExistence type="predicted"/>
<feature type="chain" id="PRO_5020870764" description="Ig-like domain-containing protein" evidence="1">
    <location>
        <begin position="39"/>
        <end position="124"/>
    </location>
</feature>
<reference evidence="2 3" key="1">
    <citation type="submission" date="2018-09" db="EMBL/GenBank/DDBJ databases">
        <authorList>
            <person name="Grouzdev D.S."/>
            <person name="Krutkina M.S."/>
        </authorList>
    </citation>
    <scope>NUCLEOTIDE SEQUENCE [LARGE SCALE GENOMIC DNA]</scope>
    <source>
        <strain evidence="2 3">RmlP001</strain>
    </source>
</reference>
<feature type="signal peptide" evidence="1">
    <location>
        <begin position="1"/>
        <end position="38"/>
    </location>
</feature>
<evidence type="ECO:0008006" key="4">
    <source>
        <dbReference type="Google" id="ProtNLM"/>
    </source>
</evidence>
<dbReference type="Proteomes" id="UP000289411">
    <property type="component" value="Unassembled WGS sequence"/>
</dbReference>
<dbReference type="PROSITE" id="PS51257">
    <property type="entry name" value="PROKAR_LIPOPROTEIN"/>
    <property type="match status" value="1"/>
</dbReference>
<accession>A0A4Q2R8Y9</accession>
<dbReference type="AlphaFoldDB" id="A0A4Q2R8Y9"/>
<evidence type="ECO:0000256" key="1">
    <source>
        <dbReference type="SAM" id="SignalP"/>
    </source>
</evidence>
<name>A0A4Q2R8Y9_9HYPH</name>
<organism evidence="2 3">
    <name type="scientific">Lichenibacterium ramalinae</name>
    <dbReference type="NCBI Taxonomy" id="2316527"/>
    <lineage>
        <taxon>Bacteria</taxon>
        <taxon>Pseudomonadati</taxon>
        <taxon>Pseudomonadota</taxon>
        <taxon>Alphaproteobacteria</taxon>
        <taxon>Hyphomicrobiales</taxon>
        <taxon>Lichenihabitantaceae</taxon>
        <taxon>Lichenibacterium</taxon>
    </lineage>
</organism>
<reference evidence="2 3" key="2">
    <citation type="submission" date="2019-02" db="EMBL/GenBank/DDBJ databases">
        <title>'Lichenibacterium ramalinii' gen. nov. sp. nov., 'Lichenibacterium minor' gen. nov. sp. nov.</title>
        <authorList>
            <person name="Pankratov T."/>
        </authorList>
    </citation>
    <scope>NUCLEOTIDE SEQUENCE [LARGE SCALE GENOMIC DNA]</scope>
    <source>
        <strain evidence="2 3">RmlP001</strain>
    </source>
</reference>